<name>A0A383EPS2_9ZZZZ</name>
<dbReference type="EMBL" id="UINC01227646">
    <property type="protein sequence ID" value="SVE58619.1"/>
    <property type="molecule type" value="Genomic_DNA"/>
</dbReference>
<accession>A0A383EPS2</accession>
<feature type="domain" description="3-hydroxyacyl-CoA dehydrogenase NAD binding" evidence="2">
    <location>
        <begin position="81"/>
        <end position="203"/>
    </location>
</feature>
<sequence length="205" mass="22034">MPGLLAGTGRDGDPRGNGPGDFKNSRRGHHYSPTPQTNKPKSKAKHYPPIRACKSAPPAVSSIYNKTQYHKLTHPMHINRIAIIGAGTMGRGIAQVFAQAGLEVLLYDSDPDALAQSLATITERLRQQCVKGHLQETACATALNALQGIERLEAIDADMIIEVVPERLDLKLDIFTHLRQVAQSRAILASNTSGLDISALAQASG</sequence>
<dbReference type="Pfam" id="PF02737">
    <property type="entry name" value="3HCDH_N"/>
    <property type="match status" value="1"/>
</dbReference>
<protein>
    <recommendedName>
        <fullName evidence="2">3-hydroxyacyl-CoA dehydrogenase NAD binding domain-containing protein</fullName>
    </recommendedName>
</protein>
<proteinExistence type="predicted"/>
<dbReference type="GO" id="GO:0006631">
    <property type="term" value="P:fatty acid metabolic process"/>
    <property type="evidence" value="ECO:0007669"/>
    <property type="project" value="InterPro"/>
</dbReference>
<dbReference type="GO" id="GO:0016491">
    <property type="term" value="F:oxidoreductase activity"/>
    <property type="evidence" value="ECO:0007669"/>
    <property type="project" value="TreeGrafter"/>
</dbReference>
<feature type="region of interest" description="Disordered" evidence="1">
    <location>
        <begin position="1"/>
        <end position="49"/>
    </location>
</feature>
<evidence type="ECO:0000313" key="3">
    <source>
        <dbReference type="EMBL" id="SVE58619.1"/>
    </source>
</evidence>
<organism evidence="3">
    <name type="scientific">marine metagenome</name>
    <dbReference type="NCBI Taxonomy" id="408172"/>
    <lineage>
        <taxon>unclassified sequences</taxon>
        <taxon>metagenomes</taxon>
        <taxon>ecological metagenomes</taxon>
    </lineage>
</organism>
<evidence type="ECO:0000259" key="2">
    <source>
        <dbReference type="Pfam" id="PF02737"/>
    </source>
</evidence>
<dbReference type="GO" id="GO:0070403">
    <property type="term" value="F:NAD+ binding"/>
    <property type="evidence" value="ECO:0007669"/>
    <property type="project" value="InterPro"/>
</dbReference>
<dbReference type="PANTHER" id="PTHR48075">
    <property type="entry name" value="3-HYDROXYACYL-COA DEHYDROGENASE FAMILY PROTEIN"/>
    <property type="match status" value="1"/>
</dbReference>
<gene>
    <name evidence="3" type="ORF">METZ01_LOCUS511473</name>
</gene>
<reference evidence="3" key="1">
    <citation type="submission" date="2018-05" db="EMBL/GenBank/DDBJ databases">
        <authorList>
            <person name="Lanie J.A."/>
            <person name="Ng W.-L."/>
            <person name="Kazmierczak K.M."/>
            <person name="Andrzejewski T.M."/>
            <person name="Davidsen T.M."/>
            <person name="Wayne K.J."/>
            <person name="Tettelin H."/>
            <person name="Glass J.I."/>
            <person name="Rusch D."/>
            <person name="Podicherti R."/>
            <person name="Tsui H.-C.T."/>
            <person name="Winkler M.E."/>
        </authorList>
    </citation>
    <scope>NUCLEOTIDE SEQUENCE</scope>
</reference>
<dbReference type="AlphaFoldDB" id="A0A383EPS2"/>
<dbReference type="PANTHER" id="PTHR48075:SF5">
    <property type="entry name" value="3-HYDROXYBUTYRYL-COA DEHYDROGENASE"/>
    <property type="match status" value="1"/>
</dbReference>
<dbReference type="InterPro" id="IPR006176">
    <property type="entry name" value="3-OHacyl-CoA_DH_NAD-bd"/>
</dbReference>
<dbReference type="InterPro" id="IPR036291">
    <property type="entry name" value="NAD(P)-bd_dom_sf"/>
</dbReference>
<evidence type="ECO:0000256" key="1">
    <source>
        <dbReference type="SAM" id="MobiDB-lite"/>
    </source>
</evidence>
<dbReference type="SUPFAM" id="SSF51735">
    <property type="entry name" value="NAD(P)-binding Rossmann-fold domains"/>
    <property type="match status" value="1"/>
</dbReference>
<feature type="non-terminal residue" evidence="3">
    <location>
        <position position="205"/>
    </location>
</feature>
<dbReference type="Gene3D" id="3.40.50.720">
    <property type="entry name" value="NAD(P)-binding Rossmann-like Domain"/>
    <property type="match status" value="1"/>
</dbReference>